<accession>A0AAD4GZG4</accession>
<evidence type="ECO:0000313" key="3">
    <source>
        <dbReference type="EMBL" id="KAF9894730.1"/>
    </source>
</evidence>
<dbReference type="Proteomes" id="UP001194746">
    <property type="component" value="Unassembled WGS sequence"/>
</dbReference>
<organism evidence="3 4">
    <name type="scientific">Aspergillus nanangensis</name>
    <dbReference type="NCBI Taxonomy" id="2582783"/>
    <lineage>
        <taxon>Eukaryota</taxon>
        <taxon>Fungi</taxon>
        <taxon>Dikarya</taxon>
        <taxon>Ascomycota</taxon>
        <taxon>Pezizomycotina</taxon>
        <taxon>Eurotiomycetes</taxon>
        <taxon>Eurotiomycetidae</taxon>
        <taxon>Eurotiales</taxon>
        <taxon>Aspergillaceae</taxon>
        <taxon>Aspergillus</taxon>
        <taxon>Aspergillus subgen. Circumdati</taxon>
    </lineage>
</organism>
<feature type="region of interest" description="Disordered" evidence="1">
    <location>
        <begin position="66"/>
        <end position="91"/>
    </location>
</feature>
<sequence length="244" mass="26745">MDQDYFLPPEDQRVFGAGISRKRVQFVRSSDHELNTTTTTNRSSSVPVTPGPSIADRYLSIVLSKETNPPNQSQTNPNFNPEVHSAPTSPAPSHCDICNLPLTDDSSLASIEDRPHEASLAHQVCLSHSHPPSHLDRTRHGLRYLSAFGWDPDSRLGLGAPGREGIREPLKGKLKVDTVGLGAGKEDTDENGGRKTKVIPAPVKVQKLNAKQVRKGHSDARKRGVKLREMFYQSDDVLKYLGGA</sequence>
<evidence type="ECO:0000313" key="4">
    <source>
        <dbReference type="Proteomes" id="UP001194746"/>
    </source>
</evidence>
<reference evidence="3" key="2">
    <citation type="submission" date="2020-02" db="EMBL/GenBank/DDBJ databases">
        <authorList>
            <person name="Gilchrist C.L.M."/>
            <person name="Chooi Y.-H."/>
        </authorList>
    </citation>
    <scope>NUCLEOTIDE SEQUENCE</scope>
    <source>
        <strain evidence="3">MST-FP2251</strain>
    </source>
</reference>
<gene>
    <name evidence="3" type="ORF">FE257_006620</name>
</gene>
<feature type="region of interest" description="Disordered" evidence="1">
    <location>
        <begin position="30"/>
        <end position="51"/>
    </location>
</feature>
<dbReference type="EMBL" id="VCAU01000003">
    <property type="protein sequence ID" value="KAF9894730.1"/>
    <property type="molecule type" value="Genomic_DNA"/>
</dbReference>
<dbReference type="PROSITE" id="PS50174">
    <property type="entry name" value="G_PATCH"/>
    <property type="match status" value="1"/>
</dbReference>
<feature type="compositionally biased region" description="Low complexity" evidence="1">
    <location>
        <begin position="35"/>
        <end position="48"/>
    </location>
</feature>
<proteinExistence type="predicted"/>
<reference evidence="3" key="1">
    <citation type="journal article" date="2019" name="Beilstein J. Org. Chem.">
        <title>Nanangenines: drimane sesquiterpenoids as the dominant metabolite cohort of a novel Australian fungus, Aspergillus nanangensis.</title>
        <authorList>
            <person name="Lacey H.J."/>
            <person name="Gilchrist C.L.M."/>
            <person name="Crombie A."/>
            <person name="Kalaitzis J.A."/>
            <person name="Vuong D."/>
            <person name="Rutledge P.J."/>
            <person name="Turner P."/>
            <person name="Pitt J.I."/>
            <person name="Lacey E."/>
            <person name="Chooi Y.H."/>
            <person name="Piggott A.M."/>
        </authorList>
    </citation>
    <scope>NUCLEOTIDE SEQUENCE</scope>
    <source>
        <strain evidence="3">MST-FP2251</strain>
    </source>
</reference>
<comment type="caution">
    <text evidence="3">The sequence shown here is derived from an EMBL/GenBank/DDBJ whole genome shotgun (WGS) entry which is preliminary data.</text>
</comment>
<keyword evidence="4" id="KW-1185">Reference proteome</keyword>
<dbReference type="GO" id="GO:0003676">
    <property type="term" value="F:nucleic acid binding"/>
    <property type="evidence" value="ECO:0007669"/>
    <property type="project" value="InterPro"/>
</dbReference>
<evidence type="ECO:0000259" key="2">
    <source>
        <dbReference type="PROSITE" id="PS50174"/>
    </source>
</evidence>
<dbReference type="PANTHER" id="PTHR20923">
    <property type="entry name" value="BAT4 PROTEIN-RELATED"/>
    <property type="match status" value="1"/>
</dbReference>
<dbReference type="InterPro" id="IPR000467">
    <property type="entry name" value="G_patch_dom"/>
</dbReference>
<feature type="domain" description="G-patch" evidence="2">
    <location>
        <begin position="137"/>
        <end position="186"/>
    </location>
</feature>
<dbReference type="InterPro" id="IPR039146">
    <property type="entry name" value="GPANK1"/>
</dbReference>
<evidence type="ECO:0000256" key="1">
    <source>
        <dbReference type="SAM" id="MobiDB-lite"/>
    </source>
</evidence>
<dbReference type="AlphaFoldDB" id="A0AAD4GZG4"/>
<feature type="compositionally biased region" description="Low complexity" evidence="1">
    <location>
        <begin position="67"/>
        <end position="81"/>
    </location>
</feature>
<name>A0AAD4GZG4_ASPNN</name>
<protein>
    <recommendedName>
        <fullName evidence="2">G-patch domain-containing protein</fullName>
    </recommendedName>
</protein>
<dbReference type="PANTHER" id="PTHR20923:SF1">
    <property type="entry name" value="G PATCH DOMAIN AND ANKYRIN REPEAT-CONTAINING PROTEIN 1"/>
    <property type="match status" value="1"/>
</dbReference>